<evidence type="ECO:0000313" key="3">
    <source>
        <dbReference type="Proteomes" id="UP000196027"/>
    </source>
</evidence>
<dbReference type="OrthoDB" id="9151270at2"/>
<name>A0A1Y0I6Q3_9GAMM</name>
<dbReference type="EMBL" id="CP021425">
    <property type="protein sequence ID" value="ARU56172.1"/>
    <property type="molecule type" value="Genomic_DNA"/>
</dbReference>
<keyword evidence="1" id="KW-0812">Transmembrane</keyword>
<proteinExistence type="predicted"/>
<dbReference type="AlphaFoldDB" id="A0A1Y0I6Q3"/>
<accession>A0A1Y0I6Q3</accession>
<dbReference type="Proteomes" id="UP000196027">
    <property type="component" value="Chromosome"/>
</dbReference>
<feature type="transmembrane region" description="Helical" evidence="1">
    <location>
        <begin position="304"/>
        <end position="324"/>
    </location>
</feature>
<evidence type="ECO:0000256" key="1">
    <source>
        <dbReference type="SAM" id="Phobius"/>
    </source>
</evidence>
<gene>
    <name evidence="2" type="ORF">OLMES_2099</name>
</gene>
<keyword evidence="1" id="KW-0472">Membrane</keyword>
<keyword evidence="1" id="KW-1133">Transmembrane helix</keyword>
<organism evidence="2 3">
    <name type="scientific">Oleiphilus messinensis</name>
    <dbReference type="NCBI Taxonomy" id="141451"/>
    <lineage>
        <taxon>Bacteria</taxon>
        <taxon>Pseudomonadati</taxon>
        <taxon>Pseudomonadota</taxon>
        <taxon>Gammaproteobacteria</taxon>
        <taxon>Oceanospirillales</taxon>
        <taxon>Oleiphilaceae</taxon>
        <taxon>Oleiphilus</taxon>
    </lineage>
</organism>
<dbReference type="SUPFAM" id="SSF54001">
    <property type="entry name" value="Cysteine proteinases"/>
    <property type="match status" value="1"/>
</dbReference>
<keyword evidence="3" id="KW-1185">Reference proteome</keyword>
<feature type="transmembrane region" description="Helical" evidence="1">
    <location>
        <begin position="12"/>
        <end position="31"/>
    </location>
</feature>
<dbReference type="KEGG" id="ome:OLMES_2099"/>
<reference evidence="2 3" key="1">
    <citation type="submission" date="2017-05" db="EMBL/GenBank/DDBJ databases">
        <title>Genomic insights into alkan degradation activity of Oleiphilus messinensis.</title>
        <authorList>
            <person name="Kozyavkin S.A."/>
            <person name="Slesarev A.I."/>
            <person name="Golyshin P.N."/>
            <person name="Korzhenkov A."/>
            <person name="Golyshina O.N."/>
            <person name="Toshchakov S.V."/>
        </authorList>
    </citation>
    <scope>NUCLEOTIDE SEQUENCE [LARGE SCALE GENOMIC DNA]</scope>
    <source>
        <strain evidence="2 3">ME102</strain>
    </source>
</reference>
<evidence type="ECO:0000313" key="2">
    <source>
        <dbReference type="EMBL" id="ARU56172.1"/>
    </source>
</evidence>
<protein>
    <submittedName>
        <fullName evidence="2">Transglutaminase-like superfamily protein</fullName>
    </submittedName>
</protein>
<sequence>MKHFLFSIKGILLLNIVALVGIAIYGVTLVYPPEEATRLRNALIFETASKPDFVWPQGQYPAQFRAESIAPPDDFSQFVSELPIQPHMSGFVKVLLAGERLLERERHGGAIQSNTVDTLNKMQSEGIGYCSDYTQVINGIAYTLGVPVREWGMSFHGYSGDGHAFSEIYDSDFGKWVFLDVHSGFYAVRMDTLEPLSFLEYRALILSDPAQIKIVRINDERFAFKTDQAVKDYYARGAHEVFLYWSNDVFSYDASPWVRASGAVSRYLEQLTAILIGVHPRIHLYPDPVNQEAQEALAKLKQDVLILFFAGIVLVVSFMGLLIFQIKQNGARKSLT</sequence>
<dbReference type="InterPro" id="IPR038765">
    <property type="entry name" value="Papain-like_cys_pep_sf"/>
</dbReference>
<dbReference type="RefSeq" id="WP_087461194.1">
    <property type="nucleotide sequence ID" value="NZ_CP021425.1"/>
</dbReference>